<dbReference type="EMBL" id="OU503044">
    <property type="protein sequence ID" value="CAI9768691.1"/>
    <property type="molecule type" value="Genomic_DNA"/>
</dbReference>
<name>A0AAD1ZF44_9LAMI</name>
<gene>
    <name evidence="1" type="ORF">FPE_LOCUS16121</name>
</gene>
<proteinExistence type="predicted"/>
<protein>
    <submittedName>
        <fullName evidence="1">Uncharacterized protein</fullName>
    </submittedName>
</protein>
<dbReference type="Proteomes" id="UP000834106">
    <property type="component" value="Chromosome 9"/>
</dbReference>
<evidence type="ECO:0000313" key="1">
    <source>
        <dbReference type="EMBL" id="CAI9768691.1"/>
    </source>
</evidence>
<dbReference type="PANTHER" id="PTHR15140:SF39">
    <property type="entry name" value="LATE BLIGHT RESISTANCE PROTEIN HOMOLOG R1B-14"/>
    <property type="match status" value="1"/>
</dbReference>
<dbReference type="PANTHER" id="PTHR15140">
    <property type="entry name" value="TUBULIN-SPECIFIC CHAPERONE E"/>
    <property type="match status" value="1"/>
</dbReference>
<evidence type="ECO:0000313" key="2">
    <source>
        <dbReference type="Proteomes" id="UP000834106"/>
    </source>
</evidence>
<dbReference type="InterPro" id="IPR032675">
    <property type="entry name" value="LRR_dom_sf"/>
</dbReference>
<dbReference type="Gene3D" id="3.80.10.10">
    <property type="entry name" value="Ribonuclease Inhibitor"/>
    <property type="match status" value="1"/>
</dbReference>
<sequence length="851" mass="98626">MDLTYAGYVTKLLEYLDNCRGLISTVDHAEIPIDHQIHTLKMNLKFLRTYLKVREGKAKLYDNGKEILYFVQNAVSELHSLCLKPTTDKSMTRDFELFISNMINNMEDCKRKIRNCSTWNYSKILSDAPLTKEILKELADSLLENLKDLQTCETDLIVSVKKQIEALEEKVIFVRNFLSWLVDRRDSKDSIQKEKLAGLLTRIKSAILGAVYWSYCCFVGEVWEIEYVKCNISYVVWMIKHIELEVKEICVEFLKDSKSSQPDSLPVNLQTLVSMDSLLSILMQLLESVTQERANLIKNIKMKKKKKKKKGSKGRIEVQRNSFLHINQVNIGILNQEMRFLRALFMDPPPVKQNKHEEVDGLLTNIEAFICDAESSIHSLYVDEMKEETTNEMNILFSSFLDKIKLIKSEVRNNYIDFPQKPKFKSIGTDELGFIDLVLENLDEFLKCGVDSVGALQHQVQIIQDELMSLRLLLILENGYKHEHSEVIKHIIDVAHEVEYVINLYVVGDGPLWYHILKLSDLLEELKLIKTERGDIFNTERSNDTVHNIQKTTPLVSRQAHTVTTKEEKFLQLINGRNELYAPYSGGSDDNASYHTFYSTVPGHPRLCIHSEHKDFVAWKPFNRQIHSLLFFATDTRILFEDIYPWDYSFIFYSLKLLKVLDLSSVNMEDYIPSEIELLVYLRYLAVRGRMNSIPSSIVNLAKLETLFVKGVKGEIKLPDTLWEMVNLRHVLIEKRASLRLLIGRKSSQMHNLRTFGTPYLSHDEVEIIRGCPNLRKFKCIFPESWDSVSNCNQFPALDFLNQLESLNVFYYGTVIEMEMCSPSAAKSAIQIQEYQKEMGNEEFKILIKNC</sequence>
<accession>A0AAD1ZF44</accession>
<dbReference type="AlphaFoldDB" id="A0AAD1ZF44"/>
<dbReference type="SUPFAM" id="SSF52058">
    <property type="entry name" value="L domain-like"/>
    <property type="match status" value="1"/>
</dbReference>
<keyword evidence="2" id="KW-1185">Reference proteome</keyword>
<reference evidence="1" key="1">
    <citation type="submission" date="2023-05" db="EMBL/GenBank/DDBJ databases">
        <authorList>
            <person name="Huff M."/>
        </authorList>
    </citation>
    <scope>NUCLEOTIDE SEQUENCE</scope>
</reference>
<organism evidence="1 2">
    <name type="scientific">Fraxinus pennsylvanica</name>
    <dbReference type="NCBI Taxonomy" id="56036"/>
    <lineage>
        <taxon>Eukaryota</taxon>
        <taxon>Viridiplantae</taxon>
        <taxon>Streptophyta</taxon>
        <taxon>Embryophyta</taxon>
        <taxon>Tracheophyta</taxon>
        <taxon>Spermatophyta</taxon>
        <taxon>Magnoliopsida</taxon>
        <taxon>eudicotyledons</taxon>
        <taxon>Gunneridae</taxon>
        <taxon>Pentapetalae</taxon>
        <taxon>asterids</taxon>
        <taxon>lamiids</taxon>
        <taxon>Lamiales</taxon>
        <taxon>Oleaceae</taxon>
        <taxon>Oleeae</taxon>
        <taxon>Fraxinus</taxon>
    </lineage>
</organism>